<dbReference type="CDD" id="cd04301">
    <property type="entry name" value="NAT_SF"/>
    <property type="match status" value="1"/>
</dbReference>
<dbReference type="EC" id="2.3.1.-" evidence="2"/>
<dbReference type="Pfam" id="PF13673">
    <property type="entry name" value="Acetyltransf_10"/>
    <property type="match status" value="1"/>
</dbReference>
<dbReference type="GO" id="GO:0016746">
    <property type="term" value="F:acyltransferase activity"/>
    <property type="evidence" value="ECO:0007669"/>
    <property type="project" value="UniProtKB-KW"/>
</dbReference>
<accession>A0ABS8G8I3</accession>
<evidence type="ECO:0000313" key="3">
    <source>
        <dbReference type="Proteomes" id="UP001520878"/>
    </source>
</evidence>
<name>A0ABS8G8I3_9ALTE</name>
<dbReference type="PROSITE" id="PS51186">
    <property type="entry name" value="GNAT"/>
    <property type="match status" value="1"/>
</dbReference>
<proteinExistence type="predicted"/>
<dbReference type="Proteomes" id="UP001520878">
    <property type="component" value="Unassembled WGS sequence"/>
</dbReference>
<feature type="domain" description="N-acetyltransferase" evidence="1">
    <location>
        <begin position="3"/>
        <end position="145"/>
    </location>
</feature>
<sequence>MSLILKSFSELSGDELYAVLKLRQDVFVLEQQSLYGDLDDLDQVSLHLLWGQPSEMAAYLRLREEQGQCVKIERVVTAAHARGRGLAGQLMDRALSEAHQRWPELPVRLSAQVEVIEFYRRRGFVVCSDPYDDGGIDHVDMVLAD</sequence>
<organism evidence="2 3">
    <name type="scientific">Fluctibacter halophilus</name>
    <dbReference type="NCBI Taxonomy" id="226011"/>
    <lineage>
        <taxon>Bacteria</taxon>
        <taxon>Pseudomonadati</taxon>
        <taxon>Pseudomonadota</taxon>
        <taxon>Gammaproteobacteria</taxon>
        <taxon>Alteromonadales</taxon>
        <taxon>Alteromonadaceae</taxon>
        <taxon>Fluctibacter</taxon>
    </lineage>
</organism>
<reference evidence="2 3" key="1">
    <citation type="submission" date="2021-10" db="EMBL/GenBank/DDBJ databases">
        <title>Draft genome of Aestuariibacter halophilus JC2043.</title>
        <authorList>
            <person name="Emsley S.A."/>
            <person name="Pfannmuller K.M."/>
            <person name="Ushijima B."/>
            <person name="Saw J.H."/>
            <person name="Videau P."/>
        </authorList>
    </citation>
    <scope>NUCLEOTIDE SEQUENCE [LARGE SCALE GENOMIC DNA]</scope>
    <source>
        <strain evidence="2 3">JC2043</strain>
    </source>
</reference>
<dbReference type="EMBL" id="JAJEWP010000002">
    <property type="protein sequence ID" value="MCC2616850.1"/>
    <property type="molecule type" value="Genomic_DNA"/>
</dbReference>
<dbReference type="RefSeq" id="WP_229160595.1">
    <property type="nucleotide sequence ID" value="NZ_JAJEWP010000002.1"/>
</dbReference>
<keyword evidence="2" id="KW-0808">Transferase</keyword>
<dbReference type="SUPFAM" id="SSF55729">
    <property type="entry name" value="Acyl-CoA N-acyltransferases (Nat)"/>
    <property type="match status" value="1"/>
</dbReference>
<keyword evidence="2" id="KW-0012">Acyltransferase</keyword>
<dbReference type="Gene3D" id="3.40.630.30">
    <property type="match status" value="1"/>
</dbReference>
<evidence type="ECO:0000313" key="2">
    <source>
        <dbReference type="EMBL" id="MCC2616850.1"/>
    </source>
</evidence>
<evidence type="ECO:0000259" key="1">
    <source>
        <dbReference type="PROSITE" id="PS51186"/>
    </source>
</evidence>
<protein>
    <submittedName>
        <fullName evidence="2">GNAT family N-acetyltransferase</fullName>
        <ecNumber evidence="2">2.3.1.-</ecNumber>
    </submittedName>
</protein>
<keyword evidence="3" id="KW-1185">Reference proteome</keyword>
<dbReference type="InterPro" id="IPR016181">
    <property type="entry name" value="Acyl_CoA_acyltransferase"/>
</dbReference>
<gene>
    <name evidence="2" type="ORF">LJ739_11410</name>
</gene>
<dbReference type="InterPro" id="IPR000182">
    <property type="entry name" value="GNAT_dom"/>
</dbReference>
<comment type="caution">
    <text evidence="2">The sequence shown here is derived from an EMBL/GenBank/DDBJ whole genome shotgun (WGS) entry which is preliminary data.</text>
</comment>